<name>A0A375J9C6_9BURK</name>
<protein>
    <submittedName>
        <fullName evidence="1">Uncharacterized protein</fullName>
    </submittedName>
</protein>
<evidence type="ECO:0000313" key="1">
    <source>
        <dbReference type="EMBL" id="SPS00186.1"/>
    </source>
</evidence>
<gene>
    <name evidence="1" type="ORF">CBM2634_B160072</name>
</gene>
<organism evidence="1 2">
    <name type="scientific">Cupriavidus taiwanensis</name>
    <dbReference type="NCBI Taxonomy" id="164546"/>
    <lineage>
        <taxon>Bacteria</taxon>
        <taxon>Pseudomonadati</taxon>
        <taxon>Pseudomonadota</taxon>
        <taxon>Betaproteobacteria</taxon>
        <taxon>Burkholderiales</taxon>
        <taxon>Burkholderiaceae</taxon>
        <taxon>Cupriavidus</taxon>
    </lineage>
</organism>
<reference evidence="1 2" key="1">
    <citation type="submission" date="2018-01" db="EMBL/GenBank/DDBJ databases">
        <authorList>
            <person name="Gaut B.S."/>
            <person name="Morton B.R."/>
            <person name="Clegg M.T."/>
            <person name="Duvall M.R."/>
        </authorList>
    </citation>
    <scope>NUCLEOTIDE SEQUENCE [LARGE SCALE GENOMIC DNA]</scope>
    <source>
        <strain evidence="1">Cupriavidus taiwanensis cmp 52</strain>
    </source>
</reference>
<evidence type="ECO:0000313" key="2">
    <source>
        <dbReference type="Proteomes" id="UP000256805"/>
    </source>
</evidence>
<proteinExistence type="predicted"/>
<dbReference type="Proteomes" id="UP000256805">
    <property type="component" value="Unassembled WGS sequence"/>
</dbReference>
<dbReference type="EMBL" id="OVTA01000039">
    <property type="protein sequence ID" value="SPS00186.1"/>
    <property type="molecule type" value="Genomic_DNA"/>
</dbReference>
<dbReference type="AlphaFoldDB" id="A0A375J9C6"/>
<accession>A0A375J9C6</accession>
<sequence>MRSIGERSRSANRVPCNLRNMAGVATAAAAKPMPAPALIHVDVSSPYRVDGQPARYQSVWLLARAWHAHRSAEGAVTAAAVRGAFPTAANLRMLVSRAFADFASWGVVMGWGADRARDPAAANPALRSRGPFWLTAASARRLRFIANGRTLGPAALARHFGFPAGAHPVPPAQRDGTGYVMRDMAFWSELTQAIRSAQDGHAGAHGFAVAESFGAARRLAGDGFQQALSLLKESQAWRRCGRLDQSRAALRRFDRLAQAADAGAATPAFQAMAQVVRAWERYTRGDGEGARAGLEHLHADAELRLVVRYNPRVRFEVLNLEALLHKADAMRPGHAAAATAAQRALDAFSGALQAAYEADSVDAVQHAAANIGLSLWLFWRHGLVDGGRSLAAGAVQRQAMRWLGLSEWICDRFGVGGGTAWNAIFLLRIARGSCGPDAPPLDRPASASDSMAVFRRQRPLSVADAVEALRPFHAPFAPARGFVRWSAVAAFALEDHDAGHVRLAPLQLANLLLESAWYLTHEQGATAAACAAVERLAGQLPALRPAERAFFTAEVRALPPALRDAAAEAARRHRKRA</sequence>